<dbReference type="Gene3D" id="3.40.50.300">
    <property type="entry name" value="P-loop containing nucleotide triphosphate hydrolases"/>
    <property type="match status" value="1"/>
</dbReference>
<dbReference type="PANTHER" id="PTHR42781:SF9">
    <property type="entry name" value="AMINO ACID ABC TRANSPORTER, ATP-BINDING PROTEIN-RELATED"/>
    <property type="match status" value="1"/>
</dbReference>
<dbReference type="InterPro" id="IPR003439">
    <property type="entry name" value="ABC_transporter-like_ATP-bd"/>
</dbReference>
<dbReference type="PROSITE" id="PS00211">
    <property type="entry name" value="ABC_TRANSPORTER_1"/>
    <property type="match status" value="1"/>
</dbReference>
<evidence type="ECO:0000313" key="5">
    <source>
        <dbReference type="EMBL" id="EUJ26829.1"/>
    </source>
</evidence>
<dbReference type="GO" id="GO:0016887">
    <property type="term" value="F:ATP hydrolysis activity"/>
    <property type="evidence" value="ECO:0007669"/>
    <property type="project" value="InterPro"/>
</dbReference>
<dbReference type="EMBL" id="AODG01000014">
    <property type="protein sequence ID" value="EUJ26829.1"/>
    <property type="molecule type" value="Genomic_DNA"/>
</dbReference>
<proteinExistence type="predicted"/>
<dbReference type="PANTHER" id="PTHR42781">
    <property type="entry name" value="SPERMIDINE/PUTRESCINE IMPORT ATP-BINDING PROTEIN POTA"/>
    <property type="match status" value="1"/>
</dbReference>
<dbReference type="InterPro" id="IPR050093">
    <property type="entry name" value="ABC_SmlMolc_Importer"/>
</dbReference>
<sequence>MLKIKNVTKKFDDRLILDNVSLTLADNEILSIVGPSGGGKTTLLRCISGLETMDSGEIWIDEEKIDFENKKKPVEPIGVVFQEFHLFPHLTVLDNIILAPQLVGKQSKQEAKQEAERILALLGLADKKEHLPFQLSGGQKQRAAIARALAMKPKVLCYDEPTSALDPDLKGHVEKLILDLKKEGITQIVVTHDHDFAKNIADQLMEVEPKG</sequence>
<dbReference type="SMART" id="SM00382">
    <property type="entry name" value="AAA"/>
    <property type="match status" value="1"/>
</dbReference>
<dbReference type="RefSeq" id="WP_003756292.1">
    <property type="nucleotide sequence ID" value="NZ_AODG01000014.1"/>
</dbReference>
<organism evidence="5 6">
    <name type="scientific">Listeria grayi FSL F6-1183</name>
    <dbReference type="NCBI Taxonomy" id="1265827"/>
    <lineage>
        <taxon>Bacteria</taxon>
        <taxon>Bacillati</taxon>
        <taxon>Bacillota</taxon>
        <taxon>Bacilli</taxon>
        <taxon>Bacillales</taxon>
        <taxon>Listeriaceae</taxon>
        <taxon>Listeria</taxon>
    </lineage>
</organism>
<dbReference type="GO" id="GO:0005524">
    <property type="term" value="F:ATP binding"/>
    <property type="evidence" value="ECO:0007669"/>
    <property type="project" value="UniProtKB-KW"/>
</dbReference>
<keyword evidence="2" id="KW-0547">Nucleotide-binding</keyword>
<keyword evidence="3" id="KW-0067">ATP-binding</keyword>
<dbReference type="InterPro" id="IPR003593">
    <property type="entry name" value="AAA+_ATPase"/>
</dbReference>
<dbReference type="Proteomes" id="UP000019251">
    <property type="component" value="Unassembled WGS sequence"/>
</dbReference>
<dbReference type="PROSITE" id="PS50893">
    <property type="entry name" value="ABC_TRANSPORTER_2"/>
    <property type="match status" value="1"/>
</dbReference>
<dbReference type="SUPFAM" id="SSF52540">
    <property type="entry name" value="P-loop containing nucleoside triphosphate hydrolases"/>
    <property type="match status" value="1"/>
</dbReference>
<keyword evidence="1" id="KW-0813">Transport</keyword>
<evidence type="ECO:0000256" key="1">
    <source>
        <dbReference type="ARBA" id="ARBA00022448"/>
    </source>
</evidence>
<dbReference type="AlphaFoldDB" id="A0A829R6A2"/>
<feature type="domain" description="ABC transporter" evidence="4">
    <location>
        <begin position="2"/>
        <end position="209"/>
    </location>
</feature>
<protein>
    <recommendedName>
        <fullName evidence="4">ABC transporter domain-containing protein</fullName>
    </recommendedName>
</protein>
<gene>
    <name evidence="5" type="ORF">LMUR_12092</name>
</gene>
<dbReference type="InterPro" id="IPR027417">
    <property type="entry name" value="P-loop_NTPase"/>
</dbReference>
<evidence type="ECO:0000256" key="2">
    <source>
        <dbReference type="ARBA" id="ARBA00022741"/>
    </source>
</evidence>
<evidence type="ECO:0000256" key="3">
    <source>
        <dbReference type="ARBA" id="ARBA00022840"/>
    </source>
</evidence>
<dbReference type="InterPro" id="IPR017871">
    <property type="entry name" value="ABC_transporter-like_CS"/>
</dbReference>
<evidence type="ECO:0000259" key="4">
    <source>
        <dbReference type="PROSITE" id="PS50893"/>
    </source>
</evidence>
<accession>A0A829R6A2</accession>
<dbReference type="Pfam" id="PF00005">
    <property type="entry name" value="ABC_tran"/>
    <property type="match status" value="1"/>
</dbReference>
<name>A0A829R6A2_LISGR</name>
<reference evidence="5 6" key="1">
    <citation type="submission" date="2012-12" db="EMBL/GenBank/DDBJ databases">
        <title>Novel taxa of Listeriaceae from agricultural environments in the United States.</title>
        <authorList>
            <person name="den Bakker H.C."/>
            <person name="Allred A."/>
            <person name="Warchocki S."/>
            <person name="Wright E.M."/>
            <person name="Burrell A."/>
            <person name="Nightingale K.K."/>
            <person name="Kephart D."/>
            <person name="Wiedmann M."/>
        </authorList>
    </citation>
    <scope>NUCLEOTIDE SEQUENCE [LARGE SCALE GENOMIC DNA]</scope>
    <source>
        <strain evidence="5 6">FSL F6-1183</strain>
    </source>
</reference>
<evidence type="ECO:0000313" key="6">
    <source>
        <dbReference type="Proteomes" id="UP000019251"/>
    </source>
</evidence>
<comment type="caution">
    <text evidence="5">The sequence shown here is derived from an EMBL/GenBank/DDBJ whole genome shotgun (WGS) entry which is preliminary data.</text>
</comment>